<dbReference type="SUPFAM" id="SSF144091">
    <property type="entry name" value="Rhomboid-like"/>
    <property type="match status" value="1"/>
</dbReference>
<evidence type="ECO:0000256" key="2">
    <source>
        <dbReference type="ARBA" id="ARBA00009045"/>
    </source>
</evidence>
<dbReference type="EMBL" id="CP136521">
    <property type="protein sequence ID" value="WOD42717.1"/>
    <property type="molecule type" value="Genomic_DNA"/>
</dbReference>
<dbReference type="Pfam" id="PF01694">
    <property type="entry name" value="Rhomboid"/>
    <property type="match status" value="2"/>
</dbReference>
<feature type="transmembrane region" description="Helical" evidence="7">
    <location>
        <begin position="93"/>
        <end position="114"/>
    </location>
</feature>
<protein>
    <submittedName>
        <fullName evidence="9">Rhomboid family intramembrane serine protease</fullName>
        <ecNumber evidence="9">3.4.21.105</ecNumber>
    </submittedName>
</protein>
<dbReference type="RefSeq" id="WP_316982444.1">
    <property type="nucleotide sequence ID" value="NZ_CP136521.1"/>
</dbReference>
<dbReference type="AlphaFoldDB" id="A0AA97EK47"/>
<keyword evidence="9" id="KW-0645">Protease</keyword>
<evidence type="ECO:0000256" key="3">
    <source>
        <dbReference type="ARBA" id="ARBA00022692"/>
    </source>
</evidence>
<dbReference type="Gene3D" id="1.20.1540.10">
    <property type="entry name" value="Rhomboid-like"/>
    <property type="match status" value="1"/>
</dbReference>
<dbReference type="PANTHER" id="PTHR43731:SF14">
    <property type="entry name" value="PRESENILIN-ASSOCIATED RHOMBOID-LIKE PROTEIN, MITOCHONDRIAL"/>
    <property type="match status" value="1"/>
</dbReference>
<keyword evidence="3 7" id="KW-0812">Transmembrane</keyword>
<evidence type="ECO:0000256" key="6">
    <source>
        <dbReference type="ARBA" id="ARBA00023136"/>
    </source>
</evidence>
<name>A0AA97EK47_9FLAO</name>
<dbReference type="Proteomes" id="UP001302486">
    <property type="component" value="Chromosome"/>
</dbReference>
<evidence type="ECO:0000256" key="1">
    <source>
        <dbReference type="ARBA" id="ARBA00004141"/>
    </source>
</evidence>
<reference evidence="10" key="1">
    <citation type="submission" date="2024-06" db="EMBL/GenBank/DDBJ databases">
        <title>Hwangdonia haimaensis gen. nov., sp. nov., a member of the family Flavobacteriaceae isolated from the haima cold seep.</title>
        <authorList>
            <person name="Li J."/>
        </authorList>
    </citation>
    <scope>NUCLEOTIDE SEQUENCE [LARGE SCALE GENOMIC DNA]</scope>
    <source>
        <strain evidence="10">SCSIO 19198</strain>
    </source>
</reference>
<feature type="domain" description="Peptidase S54 rhomboid" evidence="8">
    <location>
        <begin position="171"/>
        <end position="268"/>
    </location>
</feature>
<evidence type="ECO:0000313" key="10">
    <source>
        <dbReference type="Proteomes" id="UP001302486"/>
    </source>
</evidence>
<proteinExistence type="inferred from homology"/>
<comment type="subcellular location">
    <subcellularLocation>
        <location evidence="1">Membrane</location>
        <topology evidence="1">Multi-pass membrane protein</topology>
    </subcellularLocation>
</comment>
<dbReference type="InterPro" id="IPR050925">
    <property type="entry name" value="Rhomboid_protease_S54"/>
</dbReference>
<dbReference type="GO" id="GO:0006508">
    <property type="term" value="P:proteolysis"/>
    <property type="evidence" value="ECO:0007669"/>
    <property type="project" value="UniProtKB-KW"/>
</dbReference>
<keyword evidence="5 7" id="KW-1133">Transmembrane helix</keyword>
<gene>
    <name evidence="9" type="ORF">RNZ46_12035</name>
</gene>
<organism evidence="9 10">
    <name type="scientific">Hwangdonia lutea</name>
    <dbReference type="NCBI Taxonomy" id="3075823"/>
    <lineage>
        <taxon>Bacteria</taxon>
        <taxon>Pseudomonadati</taxon>
        <taxon>Bacteroidota</taxon>
        <taxon>Flavobacteriia</taxon>
        <taxon>Flavobacteriales</taxon>
        <taxon>Flavobacteriaceae</taxon>
        <taxon>Hwangdonia</taxon>
    </lineage>
</organism>
<feature type="transmembrane region" description="Helical" evidence="7">
    <location>
        <begin position="251"/>
        <end position="269"/>
    </location>
</feature>
<sequence>MMRISDTVKHLLIINVLMFIGTIFIGNGILFYDLFAMHFPTNEAFQPWQIITHMFMHGGADLNNLSVMHILFNMFALWMFGTPVEQVLGSKRFLFIYISAGLGAVALQVGYYYFDYYSALSGIADLNMNSDMIRKIVSIDATEGPYIKGEILSRQMMPILAEYNFNANLITDGAFRSLFDMNVIARNTMVGASGCIMGILAAFGMMNPNAELMLIFLPIPIKAKYFIPGIIILDLISGITGQSFFSPSNTAHFAHVGGALTGFLIMWYWKKTQFNRNRWN</sequence>
<dbReference type="GO" id="GO:0016020">
    <property type="term" value="C:membrane"/>
    <property type="evidence" value="ECO:0007669"/>
    <property type="project" value="UniProtKB-SubCell"/>
</dbReference>
<feature type="transmembrane region" description="Helical" evidence="7">
    <location>
        <begin position="184"/>
        <end position="204"/>
    </location>
</feature>
<keyword evidence="6 7" id="KW-0472">Membrane</keyword>
<feature type="domain" description="Peptidase S54 rhomboid" evidence="8">
    <location>
        <begin position="46"/>
        <end position="117"/>
    </location>
</feature>
<dbReference type="PANTHER" id="PTHR43731">
    <property type="entry name" value="RHOMBOID PROTEASE"/>
    <property type="match status" value="1"/>
</dbReference>
<keyword evidence="4 9" id="KW-0378">Hydrolase</keyword>
<dbReference type="InterPro" id="IPR035952">
    <property type="entry name" value="Rhomboid-like_sf"/>
</dbReference>
<dbReference type="KEGG" id="hws:RNZ46_12035"/>
<evidence type="ECO:0000256" key="5">
    <source>
        <dbReference type="ARBA" id="ARBA00022989"/>
    </source>
</evidence>
<evidence type="ECO:0000256" key="7">
    <source>
        <dbReference type="SAM" id="Phobius"/>
    </source>
</evidence>
<evidence type="ECO:0000313" key="9">
    <source>
        <dbReference type="EMBL" id="WOD42717.1"/>
    </source>
</evidence>
<dbReference type="InterPro" id="IPR022764">
    <property type="entry name" value="Peptidase_S54_rhomboid_dom"/>
</dbReference>
<evidence type="ECO:0000256" key="4">
    <source>
        <dbReference type="ARBA" id="ARBA00022801"/>
    </source>
</evidence>
<evidence type="ECO:0000259" key="8">
    <source>
        <dbReference type="Pfam" id="PF01694"/>
    </source>
</evidence>
<keyword evidence="10" id="KW-1185">Reference proteome</keyword>
<comment type="similarity">
    <text evidence="2">Belongs to the peptidase S54 family.</text>
</comment>
<feature type="transmembrane region" description="Helical" evidence="7">
    <location>
        <begin position="12"/>
        <end position="32"/>
    </location>
</feature>
<accession>A0AA97EK47</accession>
<dbReference type="EC" id="3.4.21.105" evidence="9"/>
<dbReference type="GO" id="GO:0004252">
    <property type="term" value="F:serine-type endopeptidase activity"/>
    <property type="evidence" value="ECO:0007669"/>
    <property type="project" value="InterPro"/>
</dbReference>
<feature type="transmembrane region" description="Helical" evidence="7">
    <location>
        <begin position="225"/>
        <end position="245"/>
    </location>
</feature>